<proteinExistence type="predicted"/>
<dbReference type="GO" id="GO:0005886">
    <property type="term" value="C:plasma membrane"/>
    <property type="evidence" value="ECO:0007669"/>
    <property type="project" value="UniProtKB-SubCell"/>
</dbReference>
<sequence>MTWSTPWLLALIKTPANLLNSAILFIRPQFSCLGVTILYNFSASVLRAMGDSRHPFYFLVLASFLNIVLDFLFIITLHWGVTGAAWATILAQLFSGLLNIFWIKKKYNNIFLKTPKLKFSTVHVKRLLYISLPMGFEYSISALGAIVMQVAINHMGSAIVIAQTAGEKIRQTFTLPMESIGMGMTTYVGQNIGAKSLKRVQQGIKAGIQIQFVYCIFCLVIIMLFAPQLSEFMLGYHHDLIVLSSLYLRIMSMTFILHGSLMIYRNTLQGLGYSFQAILSGICELTGRSLTSFIAITMSSFTTICLINPAAWGLALAYCMFITIKKIKQLTKQKS</sequence>
<organism evidence="8 9">
    <name type="scientific">Limosilactobacillus mucosae</name>
    <name type="common">Lactobacillus mucosae</name>
    <dbReference type="NCBI Taxonomy" id="97478"/>
    <lineage>
        <taxon>Bacteria</taxon>
        <taxon>Bacillati</taxon>
        <taxon>Bacillota</taxon>
        <taxon>Bacilli</taxon>
        <taxon>Lactobacillales</taxon>
        <taxon>Lactobacillaceae</taxon>
        <taxon>Limosilactobacillus</taxon>
    </lineage>
</organism>
<feature type="transmembrane region" description="Helical" evidence="7">
    <location>
        <begin position="83"/>
        <end position="103"/>
    </location>
</feature>
<feature type="transmembrane region" description="Helical" evidence="7">
    <location>
        <begin position="55"/>
        <end position="77"/>
    </location>
</feature>
<evidence type="ECO:0000256" key="7">
    <source>
        <dbReference type="SAM" id="Phobius"/>
    </source>
</evidence>
<keyword evidence="4 7" id="KW-0812">Transmembrane</keyword>
<keyword evidence="5 7" id="KW-1133">Transmembrane helix</keyword>
<protein>
    <recommendedName>
        <fullName evidence="10">Multidrug export protein MepA</fullName>
    </recommendedName>
</protein>
<name>A0A508YF90_LIMMU</name>
<keyword evidence="2" id="KW-0813">Transport</keyword>
<dbReference type="PANTHER" id="PTHR43549:SF3">
    <property type="entry name" value="MULTIDRUG RESISTANCE PROTEIN YPNP-RELATED"/>
    <property type="match status" value="1"/>
</dbReference>
<evidence type="ECO:0000256" key="1">
    <source>
        <dbReference type="ARBA" id="ARBA00004651"/>
    </source>
</evidence>
<evidence type="ECO:0000256" key="5">
    <source>
        <dbReference type="ARBA" id="ARBA00022989"/>
    </source>
</evidence>
<evidence type="ECO:0000256" key="3">
    <source>
        <dbReference type="ARBA" id="ARBA00022475"/>
    </source>
</evidence>
<evidence type="ECO:0000256" key="6">
    <source>
        <dbReference type="ARBA" id="ARBA00023136"/>
    </source>
</evidence>
<feature type="transmembrane region" description="Helical" evidence="7">
    <location>
        <begin position="301"/>
        <end position="324"/>
    </location>
</feature>
<keyword evidence="6 7" id="KW-0472">Membrane</keyword>
<dbReference type="InterPro" id="IPR052031">
    <property type="entry name" value="Membrane_Transporter-Flippase"/>
</dbReference>
<dbReference type="GO" id="GO:0042910">
    <property type="term" value="F:xenobiotic transmembrane transporter activity"/>
    <property type="evidence" value="ECO:0007669"/>
    <property type="project" value="InterPro"/>
</dbReference>
<dbReference type="AlphaFoldDB" id="A0A508YF90"/>
<keyword evidence="3" id="KW-1003">Cell membrane</keyword>
<evidence type="ECO:0008006" key="10">
    <source>
        <dbReference type="Google" id="ProtNLM"/>
    </source>
</evidence>
<dbReference type="Proteomes" id="UP000365705">
    <property type="component" value="Unassembled WGS sequence"/>
</dbReference>
<evidence type="ECO:0000256" key="4">
    <source>
        <dbReference type="ARBA" id="ARBA00022692"/>
    </source>
</evidence>
<feature type="transmembrane region" description="Helical" evidence="7">
    <location>
        <begin position="246"/>
        <end position="264"/>
    </location>
</feature>
<comment type="subcellular location">
    <subcellularLocation>
        <location evidence="1">Cell membrane</location>
        <topology evidence="1">Multi-pass membrane protein</topology>
    </subcellularLocation>
</comment>
<evidence type="ECO:0000256" key="2">
    <source>
        <dbReference type="ARBA" id="ARBA00022448"/>
    </source>
</evidence>
<dbReference type="InterPro" id="IPR002528">
    <property type="entry name" value="MATE_fam"/>
</dbReference>
<dbReference type="Pfam" id="PF01554">
    <property type="entry name" value="MatE"/>
    <property type="match status" value="2"/>
</dbReference>
<feature type="transmembrane region" description="Helical" evidence="7">
    <location>
        <begin position="271"/>
        <end position="295"/>
    </location>
</feature>
<evidence type="ECO:0000313" key="8">
    <source>
        <dbReference type="EMBL" id="VTZ88043.1"/>
    </source>
</evidence>
<evidence type="ECO:0000313" key="9">
    <source>
        <dbReference type="Proteomes" id="UP000365705"/>
    </source>
</evidence>
<feature type="transmembrane region" description="Helical" evidence="7">
    <location>
        <begin position="20"/>
        <end position="43"/>
    </location>
</feature>
<dbReference type="PANTHER" id="PTHR43549">
    <property type="entry name" value="MULTIDRUG RESISTANCE PROTEIN YPNP-RELATED"/>
    <property type="match status" value="1"/>
</dbReference>
<accession>A0A508YF90</accession>
<gene>
    <name evidence="8" type="ORF">LMUP508_00152</name>
</gene>
<dbReference type="EMBL" id="CABFNH010000001">
    <property type="protein sequence ID" value="VTZ88043.1"/>
    <property type="molecule type" value="Genomic_DNA"/>
</dbReference>
<reference evidence="8 9" key="1">
    <citation type="submission" date="2019-06" db="EMBL/GenBank/DDBJ databases">
        <authorList>
            <person name="Rodrigo-Torres L."/>
            <person name="Arahal R. D."/>
            <person name="Lucena T."/>
        </authorList>
    </citation>
    <scope>NUCLEOTIDE SEQUENCE [LARGE SCALE GENOMIC DNA]</scope>
    <source>
        <strain evidence="8 9">INIA P508</strain>
    </source>
</reference>
<dbReference type="GO" id="GO:0015297">
    <property type="term" value="F:antiporter activity"/>
    <property type="evidence" value="ECO:0007669"/>
    <property type="project" value="InterPro"/>
</dbReference>
<feature type="transmembrane region" description="Helical" evidence="7">
    <location>
        <begin position="206"/>
        <end position="226"/>
    </location>
</feature>